<dbReference type="GO" id="GO:0089702">
    <property type="term" value="F:undecaprenyl-phosphate glucose phosphotransferase activity"/>
    <property type="evidence" value="ECO:0007669"/>
    <property type="project" value="UniProtKB-EC"/>
</dbReference>
<organism evidence="4 5">
    <name type="scientific">Clostridium oryzae</name>
    <dbReference type="NCBI Taxonomy" id="1450648"/>
    <lineage>
        <taxon>Bacteria</taxon>
        <taxon>Bacillati</taxon>
        <taxon>Bacillota</taxon>
        <taxon>Clostridia</taxon>
        <taxon>Eubacteriales</taxon>
        <taxon>Clostridiaceae</taxon>
        <taxon>Clostridium</taxon>
    </lineage>
</organism>
<dbReference type="EC" id="2.7.8.31" evidence="4"/>
<dbReference type="OrthoDB" id="9808602at2"/>
<keyword evidence="2" id="KW-1133">Transmembrane helix</keyword>
<accession>A0A1V4IYE1</accession>
<feature type="domain" description="Bacterial sugar transferase" evidence="3">
    <location>
        <begin position="10"/>
        <end position="197"/>
    </location>
</feature>
<gene>
    <name evidence="4" type="primary">wcaJ_2</name>
    <name evidence="4" type="ORF">CLORY_00880</name>
</gene>
<keyword evidence="4" id="KW-0808">Transferase</keyword>
<comment type="similarity">
    <text evidence="1">Belongs to the bacterial sugar transferase family.</text>
</comment>
<dbReference type="AlphaFoldDB" id="A0A1V4IYE1"/>
<keyword evidence="2" id="KW-0812">Transmembrane</keyword>
<name>A0A1V4IYE1_9CLOT</name>
<protein>
    <submittedName>
        <fullName evidence="4">UDP-glucose:undecaprenyl-phosphate glucose-1-phosphate transferase</fullName>
        <ecNumber evidence="4">2.7.8.31</ecNumber>
    </submittedName>
</protein>
<dbReference type="InterPro" id="IPR003362">
    <property type="entry name" value="Bact_transf"/>
</dbReference>
<evidence type="ECO:0000313" key="4">
    <source>
        <dbReference type="EMBL" id="OPJ65088.1"/>
    </source>
</evidence>
<evidence type="ECO:0000256" key="1">
    <source>
        <dbReference type="ARBA" id="ARBA00006464"/>
    </source>
</evidence>
<dbReference type="RefSeq" id="WP_079421610.1">
    <property type="nucleotide sequence ID" value="NZ_MZGV01000001.1"/>
</dbReference>
<dbReference type="PANTHER" id="PTHR30576">
    <property type="entry name" value="COLANIC BIOSYNTHESIS UDP-GLUCOSE LIPID CARRIER TRANSFERASE"/>
    <property type="match status" value="1"/>
</dbReference>
<keyword evidence="5" id="KW-1185">Reference proteome</keyword>
<dbReference type="Proteomes" id="UP000190080">
    <property type="component" value="Unassembled WGS sequence"/>
</dbReference>
<reference evidence="4 5" key="1">
    <citation type="submission" date="2017-03" db="EMBL/GenBank/DDBJ databases">
        <title>Genome sequence of Clostridium oryzae DSM 28571.</title>
        <authorList>
            <person name="Poehlein A."/>
            <person name="Daniel R."/>
        </authorList>
    </citation>
    <scope>NUCLEOTIDE SEQUENCE [LARGE SCALE GENOMIC DNA]</scope>
    <source>
        <strain evidence="4 5">DSM 28571</strain>
    </source>
</reference>
<dbReference type="EMBL" id="MZGV01000001">
    <property type="protein sequence ID" value="OPJ65088.1"/>
    <property type="molecule type" value="Genomic_DNA"/>
</dbReference>
<dbReference type="PANTHER" id="PTHR30576:SF0">
    <property type="entry name" value="UNDECAPRENYL-PHOSPHATE N-ACETYLGALACTOSAMINYL 1-PHOSPHATE TRANSFERASE-RELATED"/>
    <property type="match status" value="1"/>
</dbReference>
<evidence type="ECO:0000256" key="2">
    <source>
        <dbReference type="SAM" id="Phobius"/>
    </source>
</evidence>
<keyword evidence="2" id="KW-0472">Membrane</keyword>
<comment type="caution">
    <text evidence="4">The sequence shown here is derived from an EMBL/GenBank/DDBJ whole genome shotgun (WGS) entry which is preliminary data.</text>
</comment>
<evidence type="ECO:0000313" key="5">
    <source>
        <dbReference type="Proteomes" id="UP000190080"/>
    </source>
</evidence>
<feature type="transmembrane region" description="Helical" evidence="2">
    <location>
        <begin position="12"/>
        <end position="36"/>
    </location>
</feature>
<evidence type="ECO:0000259" key="3">
    <source>
        <dbReference type="Pfam" id="PF02397"/>
    </source>
</evidence>
<dbReference type="STRING" id="1450648.CLORY_00880"/>
<proteinExistence type="inferred from homology"/>
<sequence>MRKKTELLLKRWFDIVVSLLLLILLFPLFMMIALLIKLDSPGNYLFIQTRVGKMGKEFKIYKFRTMLQDTSVNYQYEINTECIDDFIFQHKDDNRITRIGRFLRKTSLDELPQLVNVLIGNMSLVGPRPEIPEIVAKYPKRYKKRLIMTPGITGLAQINGRSALTLSETIDYDLEYIDNFSLYEDFKILCSTLVCVLMRDNAY</sequence>
<dbReference type="Pfam" id="PF02397">
    <property type="entry name" value="Bac_transf"/>
    <property type="match status" value="1"/>
</dbReference>